<proteinExistence type="predicted"/>
<comment type="caution">
    <text evidence="2">The sequence shown here is derived from an EMBL/GenBank/DDBJ whole genome shotgun (WGS) entry which is preliminary data.</text>
</comment>
<evidence type="ECO:0000313" key="2">
    <source>
        <dbReference type="EMBL" id="MBI3539609.1"/>
    </source>
</evidence>
<organism evidence="2 3">
    <name type="scientific">Eiseniibacteriota bacterium</name>
    <dbReference type="NCBI Taxonomy" id="2212470"/>
    <lineage>
        <taxon>Bacteria</taxon>
        <taxon>Candidatus Eiseniibacteriota</taxon>
    </lineage>
</organism>
<protein>
    <recommendedName>
        <fullName evidence="4">PEGA domain-containing protein</fullName>
    </recommendedName>
</protein>
<feature type="chain" id="PRO_5038672833" description="PEGA domain-containing protein" evidence="1">
    <location>
        <begin position="24"/>
        <end position="152"/>
    </location>
</feature>
<name>A0A9D6LBG3_UNCEI</name>
<keyword evidence="1" id="KW-0732">Signal</keyword>
<evidence type="ECO:0008006" key="4">
    <source>
        <dbReference type="Google" id="ProtNLM"/>
    </source>
</evidence>
<evidence type="ECO:0000313" key="3">
    <source>
        <dbReference type="Proteomes" id="UP000807850"/>
    </source>
</evidence>
<sequence>MARSTWIALAAIAVVMAIGCASNDIKCPTCPPANSGRIEVFAVIDLDSVHVSVDGGPQATVTFNHRRDFTGLAKGTHTLTATIFRVVDFVPTTTDVKIQVLLDDGETRTVLFHHDFTGVVDRLPLGDPLPLARAGARSRAGWITPPPPLRAA</sequence>
<accession>A0A9D6LBG3</accession>
<gene>
    <name evidence="2" type="ORF">HY076_05000</name>
</gene>
<dbReference type="Proteomes" id="UP000807850">
    <property type="component" value="Unassembled WGS sequence"/>
</dbReference>
<feature type="signal peptide" evidence="1">
    <location>
        <begin position="1"/>
        <end position="23"/>
    </location>
</feature>
<dbReference type="EMBL" id="JACQAY010000155">
    <property type="protein sequence ID" value="MBI3539609.1"/>
    <property type="molecule type" value="Genomic_DNA"/>
</dbReference>
<reference evidence="2" key="1">
    <citation type="submission" date="2020-07" db="EMBL/GenBank/DDBJ databases">
        <title>Huge and variable diversity of episymbiotic CPR bacteria and DPANN archaea in groundwater ecosystems.</title>
        <authorList>
            <person name="He C.Y."/>
            <person name="Keren R."/>
            <person name="Whittaker M."/>
            <person name="Farag I.F."/>
            <person name="Doudna J."/>
            <person name="Cate J.H.D."/>
            <person name="Banfield J.F."/>
        </authorList>
    </citation>
    <scope>NUCLEOTIDE SEQUENCE</scope>
    <source>
        <strain evidence="2">NC_groundwater_928_Pr1_S-0.2um_72_17</strain>
    </source>
</reference>
<evidence type="ECO:0000256" key="1">
    <source>
        <dbReference type="SAM" id="SignalP"/>
    </source>
</evidence>
<dbReference type="PROSITE" id="PS51257">
    <property type="entry name" value="PROKAR_LIPOPROTEIN"/>
    <property type="match status" value="1"/>
</dbReference>
<dbReference type="AlphaFoldDB" id="A0A9D6LBG3"/>